<dbReference type="EMBL" id="JAECZA010000028">
    <property type="protein sequence ID" value="MBH8573246.1"/>
    <property type="molecule type" value="Genomic_DNA"/>
</dbReference>
<name>A0A8J7I590_9NOST</name>
<evidence type="ECO:0000313" key="2">
    <source>
        <dbReference type="Proteomes" id="UP000662314"/>
    </source>
</evidence>
<proteinExistence type="predicted"/>
<dbReference type="AlphaFoldDB" id="A0A8J7I590"/>
<protein>
    <submittedName>
        <fullName evidence="1">Antitoxin family protein</fullName>
    </submittedName>
</protein>
<dbReference type="Proteomes" id="UP000662314">
    <property type="component" value="Unassembled WGS sequence"/>
</dbReference>
<reference evidence="1 2" key="1">
    <citation type="journal article" date="2021" name="Int. J. Syst. Evol. Microbiol.">
        <title>Amazonocrinis nigriterrae gen. nov., sp. nov., Atlanticothrix silvestris gen. nov., sp. nov. and Dendronalium phyllosphericum gen. nov., sp. nov., nostocacean cyanobacteria from Brazilian environments.</title>
        <authorList>
            <person name="Alvarenga D.O."/>
            <person name="Andreote A.P.D."/>
            <person name="Branco L.H.Z."/>
            <person name="Delbaje E."/>
            <person name="Cruz R.B."/>
            <person name="Varani A.M."/>
            <person name="Fiore M.F."/>
        </authorList>
    </citation>
    <scope>NUCLEOTIDE SEQUENCE [LARGE SCALE GENOMIC DNA]</scope>
    <source>
        <strain evidence="1 2">CENA369</strain>
    </source>
</reference>
<accession>A0A8J7I590</accession>
<evidence type="ECO:0000313" key="1">
    <source>
        <dbReference type="EMBL" id="MBH8573246.1"/>
    </source>
</evidence>
<keyword evidence="2" id="KW-1185">Reference proteome</keyword>
<dbReference type="RefSeq" id="WP_214432067.1">
    <property type="nucleotide sequence ID" value="NZ_CAWPUQ010000130.1"/>
</dbReference>
<sequence>MNKRVTVVFDGGVLRSDVPLDLAPNTRYVITIQELKETSSSGDAWDVLEEMAGTVDAPEDWSSEHYYYLYGTPKKATPNNQN</sequence>
<gene>
    <name evidence="1" type="ORF">I8752_09495</name>
</gene>
<dbReference type="SUPFAM" id="SSF141694">
    <property type="entry name" value="AF2212/PG0164-like"/>
    <property type="match status" value="1"/>
</dbReference>
<organism evidence="1 2">
    <name type="scientific">Dendronalium phyllosphericum CENA369</name>
    <dbReference type="NCBI Taxonomy" id="1725256"/>
    <lineage>
        <taxon>Bacteria</taxon>
        <taxon>Bacillati</taxon>
        <taxon>Cyanobacteriota</taxon>
        <taxon>Cyanophyceae</taxon>
        <taxon>Nostocales</taxon>
        <taxon>Nostocaceae</taxon>
        <taxon>Dendronalium</taxon>
        <taxon>Dendronalium phyllosphericum</taxon>
    </lineage>
</organism>
<comment type="caution">
    <text evidence="1">The sequence shown here is derived from an EMBL/GenBank/DDBJ whole genome shotgun (WGS) entry which is preliminary data.</text>
</comment>